<dbReference type="Gene3D" id="3.30.310.100">
    <property type="entry name" value="YugN-like"/>
    <property type="match status" value="1"/>
</dbReference>
<organism evidence="1 2">
    <name type="scientific">Cohnella fermenti</name>
    <dbReference type="NCBI Taxonomy" id="2565925"/>
    <lineage>
        <taxon>Bacteria</taxon>
        <taxon>Bacillati</taxon>
        <taxon>Bacillota</taxon>
        <taxon>Bacilli</taxon>
        <taxon>Bacillales</taxon>
        <taxon>Paenibacillaceae</taxon>
        <taxon>Cohnella</taxon>
    </lineage>
</organism>
<evidence type="ECO:0008006" key="3">
    <source>
        <dbReference type="Google" id="ProtNLM"/>
    </source>
</evidence>
<dbReference type="EMBL" id="SSOB01000063">
    <property type="protein sequence ID" value="THF73085.1"/>
    <property type="molecule type" value="Genomic_DNA"/>
</dbReference>
<sequence length="137" mass="15612">MIPLTSRIDSKEGDFVPVQTALERRGFTLAGGWDYERGSFDCALDDERKVWLRLPFEVTSGSLDSETKDSDAKIRFGQPYVLKHLYNEGLDPEARARTIGAMFDQFQDPVDPDARVEPEWIEAATRRLNEAEEIYPA</sequence>
<dbReference type="InterPro" id="IPR036491">
    <property type="entry name" value="YugN-like_sf"/>
</dbReference>
<dbReference type="AlphaFoldDB" id="A0A4S4BFI0"/>
<evidence type="ECO:0000313" key="1">
    <source>
        <dbReference type="EMBL" id="THF73085.1"/>
    </source>
</evidence>
<dbReference type="Proteomes" id="UP000310636">
    <property type="component" value="Unassembled WGS sequence"/>
</dbReference>
<proteinExistence type="predicted"/>
<dbReference type="InterPro" id="IPR014967">
    <property type="entry name" value="Uncharacterised_YugN-like"/>
</dbReference>
<dbReference type="OrthoDB" id="2988890at2"/>
<dbReference type="SUPFAM" id="SSF160755">
    <property type="entry name" value="YugN-like"/>
    <property type="match status" value="1"/>
</dbReference>
<comment type="caution">
    <text evidence="1">The sequence shown here is derived from an EMBL/GenBank/DDBJ whole genome shotgun (WGS) entry which is preliminary data.</text>
</comment>
<gene>
    <name evidence="1" type="ORF">E6C55_30655</name>
</gene>
<keyword evidence="2" id="KW-1185">Reference proteome</keyword>
<reference evidence="1 2" key="1">
    <citation type="submission" date="2019-04" db="EMBL/GenBank/DDBJ databases">
        <title>Cohnella sp. nov. isolated from preserved vegetables.</title>
        <authorList>
            <person name="Lin S.-Y."/>
            <person name="Hung M.-H."/>
            <person name="Young C.-C."/>
        </authorList>
    </citation>
    <scope>NUCLEOTIDE SEQUENCE [LARGE SCALE GENOMIC DNA]</scope>
    <source>
        <strain evidence="1 2">CC-MHH1044</strain>
    </source>
</reference>
<dbReference type="RefSeq" id="WP_136373652.1">
    <property type="nucleotide sequence ID" value="NZ_SSOB01000063.1"/>
</dbReference>
<dbReference type="Pfam" id="PF08868">
    <property type="entry name" value="YugN"/>
    <property type="match status" value="1"/>
</dbReference>
<accession>A0A4S4BFI0</accession>
<name>A0A4S4BFI0_9BACL</name>
<evidence type="ECO:0000313" key="2">
    <source>
        <dbReference type="Proteomes" id="UP000310636"/>
    </source>
</evidence>
<protein>
    <recommendedName>
        <fullName evidence="3">YugN-like family protein</fullName>
    </recommendedName>
</protein>